<evidence type="ECO:0000256" key="2">
    <source>
        <dbReference type="ARBA" id="ARBA00022630"/>
    </source>
</evidence>
<keyword evidence="4 8" id="KW-0560">Oxidoreductase</keyword>
<evidence type="ECO:0000313" key="9">
    <source>
        <dbReference type="Proteomes" id="UP000533724"/>
    </source>
</evidence>
<name>A0A7W6Y0U5_9HYPH</name>
<dbReference type="GO" id="GO:0003954">
    <property type="term" value="F:NADH dehydrogenase activity"/>
    <property type="evidence" value="ECO:0007669"/>
    <property type="project" value="InterPro"/>
</dbReference>
<accession>A0A7W6Y0U5</accession>
<feature type="compositionally biased region" description="Polar residues" evidence="6">
    <location>
        <begin position="1"/>
        <end position="11"/>
    </location>
</feature>
<organism evidence="8 9">
    <name type="scientific">Rhizobium esperanzae</name>
    <dbReference type="NCBI Taxonomy" id="1967781"/>
    <lineage>
        <taxon>Bacteria</taxon>
        <taxon>Pseudomonadati</taxon>
        <taxon>Pseudomonadota</taxon>
        <taxon>Alphaproteobacteria</taxon>
        <taxon>Hyphomicrobiales</taxon>
        <taxon>Rhizobiaceae</taxon>
        <taxon>Rhizobium/Agrobacterium group</taxon>
        <taxon>Rhizobium</taxon>
    </lineage>
</organism>
<dbReference type="InterPro" id="IPR045024">
    <property type="entry name" value="NDH-2"/>
</dbReference>
<evidence type="ECO:0000256" key="6">
    <source>
        <dbReference type="SAM" id="MobiDB-lite"/>
    </source>
</evidence>
<dbReference type="PANTHER" id="PTHR43706">
    <property type="entry name" value="NADH DEHYDROGENASE"/>
    <property type="match status" value="1"/>
</dbReference>
<reference evidence="8 9" key="1">
    <citation type="submission" date="2020-08" db="EMBL/GenBank/DDBJ databases">
        <title>Genomic Encyclopedia of Type Strains, Phase IV (KMG-V): Genome sequencing to study the core and pangenomes of soil and plant-associated prokaryotes.</title>
        <authorList>
            <person name="Whitman W."/>
        </authorList>
    </citation>
    <scope>NUCLEOTIDE SEQUENCE [LARGE SCALE GENOMIC DNA]</scope>
    <source>
        <strain evidence="8 9">SEMIA 414</strain>
    </source>
</reference>
<dbReference type="PRINTS" id="PR00469">
    <property type="entry name" value="PNDRDTASEII"/>
</dbReference>
<dbReference type="Gene3D" id="3.50.50.100">
    <property type="match status" value="1"/>
</dbReference>
<evidence type="ECO:0000256" key="1">
    <source>
        <dbReference type="ARBA" id="ARBA00005272"/>
    </source>
</evidence>
<evidence type="ECO:0000313" key="8">
    <source>
        <dbReference type="EMBL" id="MBB4443049.1"/>
    </source>
</evidence>
<dbReference type="PRINTS" id="PR00368">
    <property type="entry name" value="FADPNR"/>
</dbReference>
<evidence type="ECO:0000256" key="3">
    <source>
        <dbReference type="ARBA" id="ARBA00022827"/>
    </source>
</evidence>
<evidence type="ECO:0000256" key="5">
    <source>
        <dbReference type="ARBA" id="ARBA00023027"/>
    </source>
</evidence>
<keyword evidence="3" id="KW-0274">FAD</keyword>
<dbReference type="PANTHER" id="PTHR43706:SF45">
    <property type="entry name" value="NADH DEHYDROGENASE-LIKE PROTEIN RV1812C"/>
    <property type="match status" value="1"/>
</dbReference>
<keyword evidence="5" id="KW-0520">NAD</keyword>
<comment type="caution">
    <text evidence="8">The sequence shown here is derived from an EMBL/GenBank/DDBJ whole genome shotgun (WGS) entry which is preliminary data.</text>
</comment>
<keyword evidence="2" id="KW-0285">Flavoprotein</keyword>
<proteinExistence type="inferred from homology"/>
<dbReference type="AlphaFoldDB" id="A0A7W6Y0U5"/>
<feature type="domain" description="FAD/NAD(P)-binding" evidence="7">
    <location>
        <begin position="55"/>
        <end position="368"/>
    </location>
</feature>
<dbReference type="InterPro" id="IPR036188">
    <property type="entry name" value="FAD/NAD-bd_sf"/>
</dbReference>
<protein>
    <submittedName>
        <fullName evidence="8">NADH dehydrogenase</fullName>
        <ecNumber evidence="8">1.6.99.3</ecNumber>
    </submittedName>
</protein>
<sequence length="454" mass="48446">MQMSSMPTCWPSSPPKRLASPIRAPSLPTISPPIGSGNGVARPFETSNHGVNNMRLVIVGAGFAGMYAALSAARLRDIEGVSPEELEIALVSPEPTLVIRPRLYEPKPESLTAPLQDVFDAVDVAYVQGSVEAVDTKAGTVDVVNAKGERKSLQYHRLVLATGSRLFRPNIPGLADYAFSVDNIDDAIALDRHLHELAKMPASAARDTIVVAGAGFTGIEAATEMPSRLRTLFDKTANPRVIIVDRSSAVAPDMGEGPRPIIEEALHKLGVETRLNAGVSSLDKSGVTLSTGEHIETMTVIWAGGIRANPLTTKIPGERDKFDRLLVDGCLRVPSVPGVFATGDAARAACDDCGNYALMSCQHATRMGAFAGNNAAAELLGVPARRYHQEAYVTCLDLGDAGALFTRGWDRKVEMVGEKAKATKQEINTVWIYPPKPERAAALASADPEHVTKL</sequence>
<dbReference type="Proteomes" id="UP000533724">
    <property type="component" value="Unassembled WGS sequence"/>
</dbReference>
<dbReference type="SUPFAM" id="SSF51905">
    <property type="entry name" value="FAD/NAD(P)-binding domain"/>
    <property type="match status" value="1"/>
</dbReference>
<dbReference type="EC" id="1.6.99.3" evidence="8"/>
<dbReference type="InterPro" id="IPR023753">
    <property type="entry name" value="FAD/NAD-binding_dom"/>
</dbReference>
<feature type="region of interest" description="Disordered" evidence="6">
    <location>
        <begin position="1"/>
        <end position="41"/>
    </location>
</feature>
<dbReference type="Pfam" id="PF07992">
    <property type="entry name" value="Pyr_redox_2"/>
    <property type="match status" value="1"/>
</dbReference>
<comment type="similarity">
    <text evidence="1">Belongs to the NADH dehydrogenase family.</text>
</comment>
<dbReference type="EMBL" id="JACIHI010000021">
    <property type="protein sequence ID" value="MBB4443049.1"/>
    <property type="molecule type" value="Genomic_DNA"/>
</dbReference>
<evidence type="ECO:0000256" key="4">
    <source>
        <dbReference type="ARBA" id="ARBA00023002"/>
    </source>
</evidence>
<evidence type="ECO:0000259" key="7">
    <source>
        <dbReference type="Pfam" id="PF07992"/>
    </source>
</evidence>
<gene>
    <name evidence="8" type="ORF">GGE15_006349</name>
</gene>